<dbReference type="EMBL" id="CAJVPJ010000155">
    <property type="protein sequence ID" value="CAG8487362.1"/>
    <property type="molecule type" value="Genomic_DNA"/>
</dbReference>
<comment type="caution">
    <text evidence="1">The sequence shown here is derived from an EMBL/GenBank/DDBJ whole genome shotgun (WGS) entry which is preliminary data.</text>
</comment>
<proteinExistence type="predicted"/>
<dbReference type="Proteomes" id="UP000789572">
    <property type="component" value="Unassembled WGS sequence"/>
</dbReference>
<evidence type="ECO:0000313" key="1">
    <source>
        <dbReference type="EMBL" id="CAG8487362.1"/>
    </source>
</evidence>
<dbReference type="PANTHER" id="PTHR14187:SF5">
    <property type="entry name" value="HEAT SHOCK 70 KDA PROTEIN 12A"/>
    <property type="match status" value="1"/>
</dbReference>
<gene>
    <name evidence="1" type="ORF">POCULU_LOCUS1876</name>
    <name evidence="2" type="ORF">POCULU_LOCUS1883</name>
</gene>
<organism evidence="1 3">
    <name type="scientific">Paraglomus occultum</name>
    <dbReference type="NCBI Taxonomy" id="144539"/>
    <lineage>
        <taxon>Eukaryota</taxon>
        <taxon>Fungi</taxon>
        <taxon>Fungi incertae sedis</taxon>
        <taxon>Mucoromycota</taxon>
        <taxon>Glomeromycotina</taxon>
        <taxon>Glomeromycetes</taxon>
        <taxon>Paraglomerales</taxon>
        <taxon>Paraglomeraceae</taxon>
        <taxon>Paraglomus</taxon>
    </lineage>
</organism>
<evidence type="ECO:0000313" key="2">
    <source>
        <dbReference type="EMBL" id="CAG8487477.1"/>
    </source>
</evidence>
<dbReference type="AlphaFoldDB" id="A0A9N8WMB4"/>
<reference evidence="1" key="1">
    <citation type="submission" date="2021-06" db="EMBL/GenBank/DDBJ databases">
        <authorList>
            <person name="Kallberg Y."/>
            <person name="Tangrot J."/>
            <person name="Rosling A."/>
        </authorList>
    </citation>
    <scope>NUCLEOTIDE SEQUENCE</scope>
    <source>
        <strain evidence="1">IA702</strain>
    </source>
</reference>
<accession>A0A9N8WMB4</accession>
<dbReference type="InterPro" id="IPR043129">
    <property type="entry name" value="ATPase_NBD"/>
</dbReference>
<dbReference type="SUPFAM" id="SSF53067">
    <property type="entry name" value="Actin-like ATPase domain"/>
    <property type="match status" value="2"/>
</dbReference>
<dbReference type="OrthoDB" id="2963168at2759"/>
<dbReference type="Gene3D" id="3.30.420.40">
    <property type="match status" value="2"/>
</dbReference>
<sequence>MAGQMEYGNRSSYGNGQDITRDVRVVISIGFSYANKKNPEIVTNDTWQVTNSLPEQTGVFKTNSALLYDENFNVIKWGYPALAQEPRKKTKRGNKNQMKPINVDLFKLHMGNIREEDRPRLPNGLPYTKACADYLREFNKVIKEKITTRWPGIQYPKQCLFVMTVPAEWNDETRGIMRDIAAQAGILEDVYADNLEFTTEPEAAAVHCISSLKEYDLLVGSSFMIVDCGGGTVDLTTRTLLPGNRLSEITIRSGDFCGSSFVDKQFVLFIGRKFGLAALKKLNELHYGQLQYLVQHFCSRVKFSFNGNRATYKPRTIDVESTCPAAMDYVTGAAADALNAADWLIELSFEDIKSMFDPVVNRILELIQAQLVASNGQCQAIFMVGGFAENQYLQNRVKETFSSKVRIIAVPRHPIAAVSRGALAYGLNMNLVQTRVLKWTYGVETYHVWKPTDPIERRTPRGFVMHFKRLAQRGMQVAVDQKFSYQASSLSPQQTEMLFHVFVTQADDAVYCDDPGMRLLGKLQIYLSPPRHPQDNRHVEFSLMFGKMEVKAIARNTDTGEICHTSFVLDI</sequence>
<dbReference type="Gene3D" id="3.90.640.10">
    <property type="entry name" value="Actin, Chain A, domain 4"/>
    <property type="match status" value="1"/>
</dbReference>
<evidence type="ECO:0000313" key="3">
    <source>
        <dbReference type="Proteomes" id="UP000789572"/>
    </source>
</evidence>
<dbReference type="EMBL" id="CAJVPJ010000155">
    <property type="protein sequence ID" value="CAG8487477.1"/>
    <property type="molecule type" value="Genomic_DNA"/>
</dbReference>
<name>A0A9N8WMB4_9GLOM</name>
<keyword evidence="3" id="KW-1185">Reference proteome</keyword>
<dbReference type="PANTHER" id="PTHR14187">
    <property type="entry name" value="ALPHA KINASE/ELONGATION FACTOR 2 KINASE"/>
    <property type="match status" value="1"/>
</dbReference>
<protein>
    <submittedName>
        <fullName evidence="1">5949_t:CDS:1</fullName>
    </submittedName>
    <submittedName>
        <fullName evidence="2">5956_t:CDS:1</fullName>
    </submittedName>
</protein>